<dbReference type="PRINTS" id="PR01437">
    <property type="entry name" value="NUOXDRDTASE4"/>
</dbReference>
<reference evidence="19" key="1">
    <citation type="submission" date="2015-07" db="EMBL/GenBank/DDBJ databases">
        <title>Sequencing and characterization of the Megachile strupigera (Hymenoptera: Megachilidae) mitochondrial genome.</title>
        <authorList>
            <person name="Su T."/>
        </authorList>
    </citation>
    <scope>NUCLEOTIDE SEQUENCE</scope>
</reference>
<geneLocation type="mitochondrion" evidence="19"/>
<evidence type="ECO:0000256" key="16">
    <source>
        <dbReference type="ARBA" id="ARBA00049551"/>
    </source>
</evidence>
<feature type="transmembrane region" description="Helical" evidence="17">
    <location>
        <begin position="7"/>
        <end position="35"/>
    </location>
</feature>
<feature type="transmembrane region" description="Helical" evidence="17">
    <location>
        <begin position="380"/>
        <end position="398"/>
    </location>
</feature>
<keyword evidence="10 17" id="KW-0249">Electron transport</keyword>
<keyword evidence="8 17" id="KW-0812">Transmembrane</keyword>
<evidence type="ECO:0000256" key="5">
    <source>
        <dbReference type="ARBA" id="ARBA00021006"/>
    </source>
</evidence>
<proteinExistence type="inferred from homology"/>
<keyword evidence="9" id="KW-1278">Translocase</keyword>
<feature type="transmembrane region" description="Helical" evidence="17">
    <location>
        <begin position="410"/>
        <end position="431"/>
    </location>
</feature>
<evidence type="ECO:0000256" key="1">
    <source>
        <dbReference type="ARBA" id="ARBA00003257"/>
    </source>
</evidence>
<dbReference type="InterPro" id="IPR003918">
    <property type="entry name" value="NADH_UbQ_OxRdtase"/>
</dbReference>
<feature type="transmembrane region" description="Helical" evidence="17">
    <location>
        <begin position="294"/>
        <end position="320"/>
    </location>
</feature>
<dbReference type="GO" id="GO:0008137">
    <property type="term" value="F:NADH dehydrogenase (ubiquinone) activity"/>
    <property type="evidence" value="ECO:0007669"/>
    <property type="project" value="UniProtKB-UniRule"/>
</dbReference>
<evidence type="ECO:0000256" key="9">
    <source>
        <dbReference type="ARBA" id="ARBA00022967"/>
    </source>
</evidence>
<dbReference type="GO" id="GO:0015990">
    <property type="term" value="P:electron transport coupled proton transport"/>
    <property type="evidence" value="ECO:0007669"/>
    <property type="project" value="TreeGrafter"/>
</dbReference>
<feature type="domain" description="NADH:quinone oxidoreductase/Mrp antiporter transmembrane" evidence="18">
    <location>
        <begin position="103"/>
        <end position="380"/>
    </location>
</feature>
<feature type="transmembrane region" description="Helical" evidence="17">
    <location>
        <begin position="268"/>
        <end position="288"/>
    </location>
</feature>
<comment type="subcellular location">
    <subcellularLocation>
        <location evidence="2 17">Mitochondrion membrane</location>
        <topology evidence="2 17">Multi-pass membrane protein</topology>
    </subcellularLocation>
</comment>
<keyword evidence="6 17" id="KW-0813">Transport</keyword>
<evidence type="ECO:0000256" key="7">
    <source>
        <dbReference type="ARBA" id="ARBA00022660"/>
    </source>
</evidence>
<feature type="transmembrane region" description="Helical" evidence="17">
    <location>
        <begin position="138"/>
        <end position="158"/>
    </location>
</feature>
<feature type="transmembrane region" description="Helical" evidence="17">
    <location>
        <begin position="213"/>
        <end position="235"/>
    </location>
</feature>
<keyword evidence="11 17" id="KW-1133">Transmembrane helix</keyword>
<dbReference type="InterPro" id="IPR001750">
    <property type="entry name" value="ND/Mrp_TM"/>
</dbReference>
<dbReference type="PANTHER" id="PTHR43507:SF20">
    <property type="entry name" value="NADH-UBIQUINONE OXIDOREDUCTASE CHAIN 4"/>
    <property type="match status" value="1"/>
</dbReference>
<comment type="similarity">
    <text evidence="3 17">Belongs to the complex I subunit 4 family.</text>
</comment>
<dbReference type="GO" id="GO:0048039">
    <property type="term" value="F:ubiquinone binding"/>
    <property type="evidence" value="ECO:0007669"/>
    <property type="project" value="TreeGrafter"/>
</dbReference>
<keyword evidence="12 17" id="KW-0520">NAD</keyword>
<feature type="transmembrane region" description="Helical" evidence="17">
    <location>
        <begin position="241"/>
        <end position="261"/>
    </location>
</feature>
<dbReference type="PANTHER" id="PTHR43507">
    <property type="entry name" value="NADH-UBIQUINONE OXIDOREDUCTASE CHAIN 4"/>
    <property type="match status" value="1"/>
</dbReference>
<feature type="transmembrane region" description="Helical" evidence="17">
    <location>
        <begin position="81"/>
        <end position="100"/>
    </location>
</feature>
<dbReference type="GO" id="GO:0031966">
    <property type="term" value="C:mitochondrial membrane"/>
    <property type="evidence" value="ECO:0007669"/>
    <property type="project" value="UniProtKB-SubCell"/>
</dbReference>
<dbReference type="AlphaFoldDB" id="A0A0P0HNH0"/>
<feature type="transmembrane region" description="Helical" evidence="17">
    <location>
        <begin position="178"/>
        <end position="201"/>
    </location>
</feature>
<feature type="transmembrane region" description="Helical" evidence="17">
    <location>
        <begin position="332"/>
        <end position="351"/>
    </location>
</feature>
<dbReference type="GO" id="GO:0042773">
    <property type="term" value="P:ATP synthesis coupled electron transport"/>
    <property type="evidence" value="ECO:0007669"/>
    <property type="project" value="InterPro"/>
</dbReference>
<evidence type="ECO:0000256" key="6">
    <source>
        <dbReference type="ARBA" id="ARBA00022448"/>
    </source>
</evidence>
<keyword evidence="7 17" id="KW-0679">Respiratory chain</keyword>
<evidence type="ECO:0000256" key="17">
    <source>
        <dbReference type="RuleBase" id="RU003297"/>
    </source>
</evidence>
<evidence type="ECO:0000259" key="18">
    <source>
        <dbReference type="Pfam" id="PF00361"/>
    </source>
</evidence>
<gene>
    <name evidence="19" type="primary">ND4</name>
</gene>
<evidence type="ECO:0000256" key="12">
    <source>
        <dbReference type="ARBA" id="ARBA00023027"/>
    </source>
</evidence>
<evidence type="ECO:0000256" key="13">
    <source>
        <dbReference type="ARBA" id="ARBA00023075"/>
    </source>
</evidence>
<keyword evidence="15 17" id="KW-0472">Membrane</keyword>
<evidence type="ECO:0000256" key="4">
    <source>
        <dbReference type="ARBA" id="ARBA00012944"/>
    </source>
</evidence>
<dbReference type="Pfam" id="PF00361">
    <property type="entry name" value="Proton_antipo_M"/>
    <property type="match status" value="1"/>
</dbReference>
<protein>
    <recommendedName>
        <fullName evidence="5 17">NADH-ubiquinone oxidoreductase chain 4</fullName>
        <ecNumber evidence="4 17">7.1.1.2</ecNumber>
    </recommendedName>
</protein>
<evidence type="ECO:0000256" key="15">
    <source>
        <dbReference type="ARBA" id="ARBA00023136"/>
    </source>
</evidence>
<accession>A0A0P0HNH0</accession>
<dbReference type="GO" id="GO:0003954">
    <property type="term" value="F:NADH dehydrogenase activity"/>
    <property type="evidence" value="ECO:0007669"/>
    <property type="project" value="TreeGrafter"/>
</dbReference>
<comment type="function">
    <text evidence="17">Core subunit of the mitochondrial membrane respiratory chain NADH dehydrogenase (Complex I) which catalyzes electron transfer from NADH through the respiratory chain, using ubiquinone as an electron acceptor. Essential for the catalytic activity and assembly of complex I.</text>
</comment>
<dbReference type="EC" id="7.1.1.2" evidence="4 17"/>
<evidence type="ECO:0000256" key="11">
    <source>
        <dbReference type="ARBA" id="ARBA00022989"/>
    </source>
</evidence>
<feature type="transmembrane region" description="Helical" evidence="17">
    <location>
        <begin position="357"/>
        <end position="373"/>
    </location>
</feature>
<feature type="transmembrane region" description="Helical" evidence="17">
    <location>
        <begin position="106"/>
        <end position="126"/>
    </location>
</feature>
<sequence>MSFIQLMLLLIISLLLFYDLYFYSSLIFFFSFMLLMNISFFVDWISMSLIFSLNYYSYGMVILSMWIMSLVYLMMKYNMKLNLCLKLMMFMLLILIMNFMTLNIMWFYIMFEFSLMLIFLLIYIWGLGELRMMAGYYLMFYTLFFSLPLLLILLIMINRFKNSNFILSEMYFIKFNNFLFWFMILSFLVKLPMYMIHGWLLKAHVEAPVYGSMILAAIMLKLGSYGMLRLFYIFYKNVMNLNIYIMIFSLIGINILSLMCLRQIDMKILVALSSVVHMGLMLSSMMTLMKFSFLGAYLIMIAHGLCSSGMFYMLNLCYLVSNSRLMVLNKGLMIYMPSMSLMWFLMCSSNMAVPPSLNLVGEIFLLMSLIIYFKITIIKLFFYCLMSFMYSLYFFSYINHGNYNFMINKPIGKMLSLLMLLFHLIPLNLFIMKLDILI</sequence>
<evidence type="ECO:0000256" key="8">
    <source>
        <dbReference type="ARBA" id="ARBA00022692"/>
    </source>
</evidence>
<comment type="function">
    <text evidence="1">Core subunit of the mitochondrial membrane respiratory chain NADH dehydrogenase (Complex I) that is believed to belong to the minimal assembly required for catalysis. Complex I functions in the transfer of electrons from NADH to the respiratory chain. The immediate electron acceptor for the enzyme is believed to be ubiquinone.</text>
</comment>
<organism evidence="19">
    <name type="scientific">Megachile strupigera</name>
    <dbReference type="NCBI Taxonomy" id="1735309"/>
    <lineage>
        <taxon>Eukaryota</taxon>
        <taxon>Metazoa</taxon>
        <taxon>Ecdysozoa</taxon>
        <taxon>Arthropoda</taxon>
        <taxon>Hexapoda</taxon>
        <taxon>Insecta</taxon>
        <taxon>Pterygota</taxon>
        <taxon>Neoptera</taxon>
        <taxon>Endopterygota</taxon>
        <taxon>Hymenoptera</taxon>
        <taxon>Apocrita</taxon>
        <taxon>Aculeata</taxon>
        <taxon>Apoidea</taxon>
        <taxon>Anthophila</taxon>
        <taxon>Megachilidae</taxon>
        <taxon>Megachilinae</taxon>
        <taxon>Megachile</taxon>
    </lineage>
</organism>
<name>A0A0P0HNH0_9HYME</name>
<comment type="catalytic activity">
    <reaction evidence="16 17">
        <text>a ubiquinone + NADH + 5 H(+)(in) = a ubiquinol + NAD(+) + 4 H(+)(out)</text>
        <dbReference type="Rhea" id="RHEA:29091"/>
        <dbReference type="Rhea" id="RHEA-COMP:9565"/>
        <dbReference type="Rhea" id="RHEA-COMP:9566"/>
        <dbReference type="ChEBI" id="CHEBI:15378"/>
        <dbReference type="ChEBI" id="CHEBI:16389"/>
        <dbReference type="ChEBI" id="CHEBI:17976"/>
        <dbReference type="ChEBI" id="CHEBI:57540"/>
        <dbReference type="ChEBI" id="CHEBI:57945"/>
        <dbReference type="EC" id="7.1.1.2"/>
    </reaction>
</comment>
<evidence type="ECO:0000256" key="10">
    <source>
        <dbReference type="ARBA" id="ARBA00022982"/>
    </source>
</evidence>
<evidence type="ECO:0000256" key="14">
    <source>
        <dbReference type="ARBA" id="ARBA00023128"/>
    </source>
</evidence>
<evidence type="ECO:0000313" key="19">
    <source>
        <dbReference type="EMBL" id="ALJ93774.1"/>
    </source>
</evidence>
<keyword evidence="14 17" id="KW-0496">Mitochondrion</keyword>
<keyword evidence="13 17" id="KW-0830">Ubiquinone</keyword>
<dbReference type="EMBL" id="KT346366">
    <property type="protein sequence ID" value="ALJ93774.1"/>
    <property type="molecule type" value="Genomic_DNA"/>
</dbReference>
<evidence type="ECO:0000256" key="2">
    <source>
        <dbReference type="ARBA" id="ARBA00004225"/>
    </source>
</evidence>
<evidence type="ECO:0000256" key="3">
    <source>
        <dbReference type="ARBA" id="ARBA00009025"/>
    </source>
</evidence>
<feature type="transmembrane region" description="Helical" evidence="17">
    <location>
        <begin position="55"/>
        <end position="74"/>
    </location>
</feature>